<dbReference type="PANTHER" id="PTHR43649">
    <property type="entry name" value="ARABINOSE-BINDING PROTEIN-RELATED"/>
    <property type="match status" value="1"/>
</dbReference>
<dbReference type="InterPro" id="IPR050490">
    <property type="entry name" value="Bact_solute-bd_prot1"/>
</dbReference>
<dbReference type="Gene3D" id="3.40.190.10">
    <property type="entry name" value="Periplasmic binding protein-like II"/>
    <property type="match status" value="2"/>
</dbReference>
<comment type="caution">
    <text evidence="4">The sequence shown here is derived from an EMBL/GenBank/DDBJ whole genome shotgun (WGS) entry which is preliminary data.</text>
</comment>
<dbReference type="Pfam" id="PF01547">
    <property type="entry name" value="SBP_bac_1"/>
    <property type="match status" value="1"/>
</dbReference>
<dbReference type="SUPFAM" id="SSF53850">
    <property type="entry name" value="Periplasmic binding protein-like II"/>
    <property type="match status" value="1"/>
</dbReference>
<keyword evidence="3" id="KW-0732">Signal</keyword>
<keyword evidence="5" id="KW-1185">Reference proteome</keyword>
<name>A0ABV3DU62_9ACTN</name>
<reference evidence="4 5" key="1">
    <citation type="submission" date="2024-06" db="EMBL/GenBank/DDBJ databases">
        <title>The Natural Products Discovery Center: Release of the First 8490 Sequenced Strains for Exploring Actinobacteria Biosynthetic Diversity.</title>
        <authorList>
            <person name="Kalkreuter E."/>
            <person name="Kautsar S.A."/>
            <person name="Yang D."/>
            <person name="Bader C.D."/>
            <person name="Teijaro C.N."/>
            <person name="Fluegel L."/>
            <person name="Davis C.M."/>
            <person name="Simpson J.R."/>
            <person name="Lauterbach L."/>
            <person name="Steele A.D."/>
            <person name="Gui C."/>
            <person name="Meng S."/>
            <person name="Li G."/>
            <person name="Viehrig K."/>
            <person name="Ye F."/>
            <person name="Su P."/>
            <person name="Kiefer A.F."/>
            <person name="Nichols A."/>
            <person name="Cepeda A.J."/>
            <person name="Yan W."/>
            <person name="Fan B."/>
            <person name="Jiang Y."/>
            <person name="Adhikari A."/>
            <person name="Zheng C.-J."/>
            <person name="Schuster L."/>
            <person name="Cowan T.M."/>
            <person name="Smanski M.J."/>
            <person name="Chevrette M.G."/>
            <person name="De Carvalho L.P.S."/>
            <person name="Shen B."/>
        </authorList>
    </citation>
    <scope>NUCLEOTIDE SEQUENCE [LARGE SCALE GENOMIC DNA]</scope>
    <source>
        <strain evidence="4 5">NPDC048946</strain>
    </source>
</reference>
<dbReference type="PANTHER" id="PTHR43649:SF29">
    <property type="entry name" value="OSMOPROTECTIVE COMPOUNDS-BINDING PROTEIN GGTB"/>
    <property type="match status" value="1"/>
</dbReference>
<feature type="chain" id="PRO_5045414794" evidence="3">
    <location>
        <begin position="31"/>
        <end position="449"/>
    </location>
</feature>
<accession>A0ABV3DU62</accession>
<dbReference type="Proteomes" id="UP001551482">
    <property type="component" value="Unassembled WGS sequence"/>
</dbReference>
<keyword evidence="2" id="KW-0813">Transport</keyword>
<evidence type="ECO:0000313" key="4">
    <source>
        <dbReference type="EMBL" id="MEU8138684.1"/>
    </source>
</evidence>
<evidence type="ECO:0000256" key="2">
    <source>
        <dbReference type="ARBA" id="ARBA00022448"/>
    </source>
</evidence>
<evidence type="ECO:0000256" key="1">
    <source>
        <dbReference type="ARBA" id="ARBA00008520"/>
    </source>
</evidence>
<evidence type="ECO:0000313" key="5">
    <source>
        <dbReference type="Proteomes" id="UP001551482"/>
    </source>
</evidence>
<dbReference type="EMBL" id="JBEZFP010000134">
    <property type="protein sequence ID" value="MEU8138684.1"/>
    <property type="molecule type" value="Genomic_DNA"/>
</dbReference>
<dbReference type="PROSITE" id="PS51257">
    <property type="entry name" value="PROKAR_LIPOPROTEIN"/>
    <property type="match status" value="1"/>
</dbReference>
<dbReference type="InterPro" id="IPR006059">
    <property type="entry name" value="SBP"/>
</dbReference>
<dbReference type="RefSeq" id="WP_358362320.1">
    <property type="nucleotide sequence ID" value="NZ_JBEZFP010000134.1"/>
</dbReference>
<comment type="similarity">
    <text evidence="1">Belongs to the bacterial solute-binding protein 1 family.</text>
</comment>
<gene>
    <name evidence="4" type="ORF">AB0C36_34945</name>
</gene>
<sequence>MGFRIRARLRRRTALLVAFAACATGVVACAGDDDRPTVTVLGTWTGAEATAFERVVAPFEQRTGIDVVYEGTRDVDAVLAARVDDGTPPDLAALSSPGNLIRFAQAGRLVALDDLPGLAASDRDYAADWVTLGRVGGKRVAVVVKAALKSLIWYDPRTLSERSLRPPATWSEMTSVAQALARDGIRPWCVGLASSSASGWPGTDWIEDIVLSRYGPAVYDRWVDGELEWTSEQIRGAWRTWGDLLAVGADGGTGTGTGTGSGGPMRALLTPYDRAGADLVAAEPGCGLEHQASFAAGWYAAAPGGPVPGVDYDFVPFPAFSPPVASGAGPGAPAREVAGDVMAMFDDTPAARELIAYLAGTEAQTLWVREGALSANRGVPPTAYPSQPVAQRLGKALADAEAIRFDASDRMPGPMRGAFHRAVLAFVANPADLDAILQDLEQARLAAYA</sequence>
<protein>
    <submittedName>
        <fullName evidence="4">ABC transporter substrate-binding protein</fullName>
    </submittedName>
</protein>
<feature type="signal peptide" evidence="3">
    <location>
        <begin position="1"/>
        <end position="30"/>
    </location>
</feature>
<organism evidence="4 5">
    <name type="scientific">Streptodolium elevatio</name>
    <dbReference type="NCBI Taxonomy" id="3157996"/>
    <lineage>
        <taxon>Bacteria</taxon>
        <taxon>Bacillati</taxon>
        <taxon>Actinomycetota</taxon>
        <taxon>Actinomycetes</taxon>
        <taxon>Kitasatosporales</taxon>
        <taxon>Streptomycetaceae</taxon>
        <taxon>Streptodolium</taxon>
    </lineage>
</organism>
<evidence type="ECO:0000256" key="3">
    <source>
        <dbReference type="SAM" id="SignalP"/>
    </source>
</evidence>
<proteinExistence type="inferred from homology"/>